<dbReference type="InterPro" id="IPR000819">
    <property type="entry name" value="Peptidase_M17_C"/>
</dbReference>
<name>A0A9K3L5E4_9STRA</name>
<evidence type="ECO:0000313" key="9">
    <source>
        <dbReference type="EMBL" id="KAG7355868.1"/>
    </source>
</evidence>
<keyword evidence="10" id="KW-1185">Reference proteome</keyword>
<gene>
    <name evidence="9" type="ORF">IV203_000554</name>
</gene>
<feature type="region of interest" description="Disordered" evidence="7">
    <location>
        <begin position="122"/>
        <end position="156"/>
    </location>
</feature>
<feature type="domain" description="Cytosol aminopeptidase" evidence="8">
    <location>
        <begin position="476"/>
        <end position="483"/>
    </location>
</feature>
<dbReference type="AlphaFoldDB" id="A0A9K3L5E4"/>
<organism evidence="9 10">
    <name type="scientific">Nitzschia inconspicua</name>
    <dbReference type="NCBI Taxonomy" id="303405"/>
    <lineage>
        <taxon>Eukaryota</taxon>
        <taxon>Sar</taxon>
        <taxon>Stramenopiles</taxon>
        <taxon>Ochrophyta</taxon>
        <taxon>Bacillariophyta</taxon>
        <taxon>Bacillariophyceae</taxon>
        <taxon>Bacillariophycidae</taxon>
        <taxon>Bacillariales</taxon>
        <taxon>Bacillariaceae</taxon>
        <taxon>Nitzschia</taxon>
    </lineage>
</organism>
<dbReference type="EMBL" id="JAGRRH010000015">
    <property type="protein sequence ID" value="KAG7355868.1"/>
    <property type="molecule type" value="Genomic_DNA"/>
</dbReference>
<keyword evidence="4 9" id="KW-0031">Aminopeptidase</keyword>
<dbReference type="NCBIfam" id="NF002076">
    <property type="entry name" value="PRK00913.2-3"/>
    <property type="match status" value="1"/>
</dbReference>
<proteinExistence type="inferred from homology"/>
<reference evidence="9" key="1">
    <citation type="journal article" date="2021" name="Sci. Rep.">
        <title>Diploid genomic architecture of Nitzschia inconspicua, an elite biomass production diatom.</title>
        <authorList>
            <person name="Oliver A."/>
            <person name="Podell S."/>
            <person name="Pinowska A."/>
            <person name="Traller J.C."/>
            <person name="Smith S.R."/>
            <person name="McClure R."/>
            <person name="Beliaev A."/>
            <person name="Bohutskyi P."/>
            <person name="Hill E.A."/>
            <person name="Rabines A."/>
            <person name="Zheng H."/>
            <person name="Allen L.Z."/>
            <person name="Kuo A."/>
            <person name="Grigoriev I.V."/>
            <person name="Allen A.E."/>
            <person name="Hazlebeck D."/>
            <person name="Allen E.E."/>
        </authorList>
    </citation>
    <scope>NUCLEOTIDE SEQUENCE</scope>
    <source>
        <strain evidence="9">Hildebrandi</strain>
    </source>
</reference>
<comment type="caution">
    <text evidence="9">The sequence shown here is derived from an EMBL/GenBank/DDBJ whole genome shotgun (WGS) entry which is preliminary data.</text>
</comment>
<dbReference type="GO" id="GO:0070006">
    <property type="term" value="F:metalloaminopeptidase activity"/>
    <property type="evidence" value="ECO:0007669"/>
    <property type="project" value="InterPro"/>
</dbReference>
<keyword evidence="5" id="KW-0645">Protease</keyword>
<accession>A0A9K3L5E4</accession>
<dbReference type="OrthoDB" id="412814at2759"/>
<evidence type="ECO:0000259" key="8">
    <source>
        <dbReference type="PROSITE" id="PS00631"/>
    </source>
</evidence>
<dbReference type="InterPro" id="IPR008283">
    <property type="entry name" value="Peptidase_M17_N"/>
</dbReference>
<evidence type="ECO:0000256" key="3">
    <source>
        <dbReference type="ARBA" id="ARBA00009528"/>
    </source>
</evidence>
<comment type="catalytic activity">
    <reaction evidence="1">
        <text>Release of an N-terminal amino acid, Xaa-|-Yaa-, in which Xaa is preferably Leu, but may be other amino acids including Pro although not Arg or Lys, and Yaa may be Pro. Amino acid amides and methyl esters are also readily hydrolyzed, but rates on arylamides are exceedingly low.</text>
        <dbReference type="EC" id="3.4.11.1"/>
    </reaction>
</comment>
<comment type="catalytic activity">
    <reaction evidence="2">
        <text>Release of N-terminal proline from a peptide.</text>
        <dbReference type="EC" id="3.4.11.5"/>
    </reaction>
</comment>
<dbReference type="PROSITE" id="PS00631">
    <property type="entry name" value="CYTOSOL_AP"/>
    <property type="match status" value="1"/>
</dbReference>
<evidence type="ECO:0000256" key="4">
    <source>
        <dbReference type="ARBA" id="ARBA00022438"/>
    </source>
</evidence>
<dbReference type="Pfam" id="PF00883">
    <property type="entry name" value="Peptidase_M17"/>
    <property type="match status" value="1"/>
</dbReference>
<dbReference type="GO" id="GO:0030145">
    <property type="term" value="F:manganese ion binding"/>
    <property type="evidence" value="ECO:0007669"/>
    <property type="project" value="InterPro"/>
</dbReference>
<comment type="similarity">
    <text evidence="3">Belongs to the peptidase M17 family.</text>
</comment>
<evidence type="ECO:0000313" key="10">
    <source>
        <dbReference type="Proteomes" id="UP000693970"/>
    </source>
</evidence>
<dbReference type="PANTHER" id="PTHR11963">
    <property type="entry name" value="LEUCINE AMINOPEPTIDASE-RELATED"/>
    <property type="match status" value="1"/>
</dbReference>
<dbReference type="InterPro" id="IPR011356">
    <property type="entry name" value="Leucine_aapep/pepB"/>
</dbReference>
<evidence type="ECO:0000256" key="1">
    <source>
        <dbReference type="ARBA" id="ARBA00000135"/>
    </source>
</evidence>
<evidence type="ECO:0000256" key="6">
    <source>
        <dbReference type="ARBA" id="ARBA00022801"/>
    </source>
</evidence>
<dbReference type="GO" id="GO:0006508">
    <property type="term" value="P:proteolysis"/>
    <property type="evidence" value="ECO:0007669"/>
    <property type="project" value="UniProtKB-KW"/>
</dbReference>
<dbReference type="PANTHER" id="PTHR11963:SF23">
    <property type="entry name" value="CYTOSOL AMINOPEPTIDASE"/>
    <property type="match status" value="1"/>
</dbReference>
<dbReference type="Proteomes" id="UP000693970">
    <property type="component" value="Unassembled WGS sequence"/>
</dbReference>
<reference evidence="9" key="2">
    <citation type="submission" date="2021-04" db="EMBL/GenBank/DDBJ databases">
        <authorList>
            <person name="Podell S."/>
        </authorList>
    </citation>
    <scope>NUCLEOTIDE SEQUENCE</scope>
    <source>
        <strain evidence="9">Hildebrandi</strain>
    </source>
</reference>
<sequence length="624" mass="66179">MKFSSSISAATAPTSRRLAKGGLAMALATTSQLVVPAYVSRHLAVTAFSSSFQVQQARAISSTTQLGMSSKMDQSFVTWSFDEPCKTMSWSPLSSASLMVESKSDEWDEDADLVFVGVFSPKKDKNKEQEEDDGDGDETEDEEPTVTLSGGAKDLDDKLGGALSNIMSENAKAFKNGAKAGSTTPTLRVFADGKAKRYIVVGLGSPPDEGKAFEGVGSAVGKALASKCDAEKKVATAKFLLPSSVAADEASMKDLSATFYSTLYVDNRFRTGKKVKTPAEDLKSLSLIADGDSPSGLETALEAGSKLATGVCMTKDIVNAPHNVLNSVSLADTAKRLAEESGGSLKCTILGKKECEERGMGAYLGVARASETEPQFIHITYTPQGDVKKKVGVIGKGLLFDTGGYNIKTSMMELMKFDCGGAAAVLGAARAVGALKPPGVECHFVVAACENMISDKGVVPSDILTASNGKTIEVLNTDAEGRLTLADALVYCDKELDCESIIELSTLTGACMVALGKSVCGVWTDNDDLAEELKDVCKVTEEKAWRMPLEKSYNELLESKIADIKNIGTRYGGSITAALFLQNFVSKKKPFAHLDIAGPVWDDKTGATGYGAKLVTEWVRRQGE</sequence>
<dbReference type="InterPro" id="IPR023042">
    <property type="entry name" value="Peptidase_M17_leu_NH2_pept"/>
</dbReference>
<feature type="compositionally biased region" description="Acidic residues" evidence="7">
    <location>
        <begin position="129"/>
        <end position="144"/>
    </location>
</feature>
<evidence type="ECO:0000256" key="2">
    <source>
        <dbReference type="ARBA" id="ARBA00001585"/>
    </source>
</evidence>
<protein>
    <submittedName>
        <fullName evidence="9">Leucyl aminopeptidase</fullName>
    </submittedName>
</protein>
<evidence type="ECO:0000256" key="5">
    <source>
        <dbReference type="ARBA" id="ARBA00022670"/>
    </source>
</evidence>
<evidence type="ECO:0000256" key="7">
    <source>
        <dbReference type="SAM" id="MobiDB-lite"/>
    </source>
</evidence>
<dbReference type="Pfam" id="PF02789">
    <property type="entry name" value="Peptidase_M17_N"/>
    <property type="match status" value="1"/>
</dbReference>
<dbReference type="GO" id="GO:0005737">
    <property type="term" value="C:cytoplasm"/>
    <property type="evidence" value="ECO:0007669"/>
    <property type="project" value="InterPro"/>
</dbReference>
<keyword evidence="6" id="KW-0378">Hydrolase</keyword>
<dbReference type="HAMAP" id="MF_00181">
    <property type="entry name" value="Cytosol_peptidase_M17"/>
    <property type="match status" value="1"/>
</dbReference>
<dbReference type="CDD" id="cd00433">
    <property type="entry name" value="Peptidase_M17"/>
    <property type="match status" value="1"/>
</dbReference>